<dbReference type="GO" id="GO:0016491">
    <property type="term" value="F:oxidoreductase activity"/>
    <property type="evidence" value="ECO:0007669"/>
    <property type="project" value="UniProtKB-KW"/>
</dbReference>
<dbReference type="EMBL" id="STGX01000008">
    <property type="protein sequence ID" value="THV28383.1"/>
    <property type="molecule type" value="Genomic_DNA"/>
</dbReference>
<reference evidence="3 4" key="1">
    <citation type="journal article" date="2018" name="Int. J. Syst. Evol. Microbiol.">
        <title>Glycomyces paridis sp. nov., isolated from the medicinal plant Paris polyphylla.</title>
        <authorList>
            <person name="Fang X.M."/>
            <person name="Bai J.L."/>
            <person name="Su J."/>
            <person name="Zhao L.L."/>
            <person name="Liu H.Y."/>
            <person name="Ma B.P."/>
            <person name="Zhang Y.Q."/>
            <person name="Yu L.Y."/>
        </authorList>
    </citation>
    <scope>NUCLEOTIDE SEQUENCE [LARGE SCALE GENOMIC DNA]</scope>
    <source>
        <strain evidence="3 4">CPCC 204357</strain>
    </source>
</reference>
<accession>A0A4S8PDD1</accession>
<dbReference type="PANTHER" id="PTHR43625:SF40">
    <property type="entry name" value="ALDO-KETO REDUCTASE YAKC [NADP(+)]"/>
    <property type="match status" value="1"/>
</dbReference>
<gene>
    <name evidence="3" type="ORF">E9998_12305</name>
</gene>
<dbReference type="Pfam" id="PF00248">
    <property type="entry name" value="Aldo_ket_red"/>
    <property type="match status" value="1"/>
</dbReference>
<evidence type="ECO:0000313" key="4">
    <source>
        <dbReference type="Proteomes" id="UP000305792"/>
    </source>
</evidence>
<dbReference type="CDD" id="cd19088">
    <property type="entry name" value="AKR_AKR13B1"/>
    <property type="match status" value="1"/>
</dbReference>
<dbReference type="OrthoDB" id="3216283at2"/>
<dbReference type="InterPro" id="IPR036812">
    <property type="entry name" value="NAD(P)_OxRdtase_dom_sf"/>
</dbReference>
<dbReference type="InterPro" id="IPR020471">
    <property type="entry name" value="AKR"/>
</dbReference>
<organism evidence="3 4">
    <name type="scientific">Glycomyces paridis</name>
    <dbReference type="NCBI Taxonomy" id="2126555"/>
    <lineage>
        <taxon>Bacteria</taxon>
        <taxon>Bacillati</taxon>
        <taxon>Actinomycetota</taxon>
        <taxon>Actinomycetes</taxon>
        <taxon>Glycomycetales</taxon>
        <taxon>Glycomycetaceae</taxon>
        <taxon>Glycomyces</taxon>
    </lineage>
</organism>
<evidence type="ECO:0000313" key="3">
    <source>
        <dbReference type="EMBL" id="THV28383.1"/>
    </source>
</evidence>
<keyword evidence="1" id="KW-0560">Oxidoreductase</keyword>
<evidence type="ECO:0000256" key="1">
    <source>
        <dbReference type="ARBA" id="ARBA00023002"/>
    </source>
</evidence>
<dbReference type="Gene3D" id="3.20.20.100">
    <property type="entry name" value="NADP-dependent oxidoreductase domain"/>
    <property type="match status" value="1"/>
</dbReference>
<comment type="caution">
    <text evidence="3">The sequence shown here is derived from an EMBL/GenBank/DDBJ whole genome shotgun (WGS) entry which is preliminary data.</text>
</comment>
<dbReference type="InterPro" id="IPR023210">
    <property type="entry name" value="NADP_OxRdtase_dom"/>
</dbReference>
<dbReference type="InterPro" id="IPR050791">
    <property type="entry name" value="Aldo-Keto_reductase"/>
</dbReference>
<dbReference type="AlphaFoldDB" id="A0A4S8PDD1"/>
<evidence type="ECO:0000259" key="2">
    <source>
        <dbReference type="Pfam" id="PF00248"/>
    </source>
</evidence>
<keyword evidence="4" id="KW-1185">Reference proteome</keyword>
<name>A0A4S8PDD1_9ACTN</name>
<dbReference type="PRINTS" id="PR00069">
    <property type="entry name" value="ALDKETRDTASE"/>
</dbReference>
<dbReference type="Proteomes" id="UP000305792">
    <property type="component" value="Unassembled WGS sequence"/>
</dbReference>
<protein>
    <submittedName>
        <fullName evidence="3">Oxidoreductase</fullName>
    </submittedName>
</protein>
<dbReference type="RefSeq" id="WP_136529994.1">
    <property type="nucleotide sequence ID" value="NZ_STGX01000008.1"/>
</dbReference>
<dbReference type="NCBIfam" id="NF007695">
    <property type="entry name" value="PRK10376.1"/>
    <property type="match status" value="1"/>
</dbReference>
<proteinExistence type="predicted"/>
<dbReference type="PANTHER" id="PTHR43625">
    <property type="entry name" value="AFLATOXIN B1 ALDEHYDE REDUCTASE"/>
    <property type="match status" value="1"/>
</dbReference>
<sequence>MTKSETTTAASTAVPAEADTASVSAAITASAAASANLGHATVNRIGYGAMQLAGPGVFGPPADPENAKAVLRHAVDSGVDHIDTAQIYGPDVVNDLIREALHPYPEGLILATKVGGARDANGGWLPAGDPADLKLQVEENLRSLRVERLGLVNLRRFERDHGASDQPSVEDQLGALIELRDEGKIDMIGISNAHLASVRIAIEAGAVGVQNAYSLVNRADDDIVELCREHGAAFVPFFPLGSAFGGGGPKHLAADAQVSAVARKHGATASQIALAWLLARYEKMLLIPGTASTAHLDENLAVGAITLDAEDLDRLDKVQPFALGG</sequence>
<feature type="domain" description="NADP-dependent oxidoreductase" evidence="2">
    <location>
        <begin position="44"/>
        <end position="318"/>
    </location>
</feature>
<dbReference type="SUPFAM" id="SSF51430">
    <property type="entry name" value="NAD(P)-linked oxidoreductase"/>
    <property type="match status" value="1"/>
</dbReference>
<dbReference type="GO" id="GO:0005737">
    <property type="term" value="C:cytoplasm"/>
    <property type="evidence" value="ECO:0007669"/>
    <property type="project" value="TreeGrafter"/>
</dbReference>